<organism evidence="1 2">
    <name type="scientific">Arabis nemorensis</name>
    <dbReference type="NCBI Taxonomy" id="586526"/>
    <lineage>
        <taxon>Eukaryota</taxon>
        <taxon>Viridiplantae</taxon>
        <taxon>Streptophyta</taxon>
        <taxon>Embryophyta</taxon>
        <taxon>Tracheophyta</taxon>
        <taxon>Spermatophyta</taxon>
        <taxon>Magnoliopsida</taxon>
        <taxon>eudicotyledons</taxon>
        <taxon>Gunneridae</taxon>
        <taxon>Pentapetalae</taxon>
        <taxon>rosids</taxon>
        <taxon>malvids</taxon>
        <taxon>Brassicales</taxon>
        <taxon>Brassicaceae</taxon>
        <taxon>Arabideae</taxon>
        <taxon>Arabis</taxon>
    </lineage>
</organism>
<protein>
    <submittedName>
        <fullName evidence="1">Uncharacterized protein</fullName>
    </submittedName>
</protein>
<dbReference type="Proteomes" id="UP000489600">
    <property type="component" value="Unassembled WGS sequence"/>
</dbReference>
<reference evidence="1" key="1">
    <citation type="submission" date="2019-07" db="EMBL/GenBank/DDBJ databases">
        <authorList>
            <person name="Dittberner H."/>
        </authorList>
    </citation>
    <scope>NUCLEOTIDE SEQUENCE [LARGE SCALE GENOMIC DNA]</scope>
</reference>
<dbReference type="EMBL" id="CABITT030000007">
    <property type="protein sequence ID" value="VVB11206.1"/>
    <property type="molecule type" value="Genomic_DNA"/>
</dbReference>
<gene>
    <name evidence="1" type="ORF">ANE_LOCUS21650</name>
</gene>
<dbReference type="OrthoDB" id="1101977at2759"/>
<evidence type="ECO:0000313" key="2">
    <source>
        <dbReference type="Proteomes" id="UP000489600"/>
    </source>
</evidence>
<name>A0A565CC96_9BRAS</name>
<dbReference type="AlphaFoldDB" id="A0A565CC96"/>
<evidence type="ECO:0000313" key="1">
    <source>
        <dbReference type="EMBL" id="VVB11206.1"/>
    </source>
</evidence>
<proteinExistence type="predicted"/>
<accession>A0A565CC96</accession>
<keyword evidence="2" id="KW-1185">Reference proteome</keyword>
<comment type="caution">
    <text evidence="1">The sequence shown here is derived from an EMBL/GenBank/DDBJ whole genome shotgun (WGS) entry which is preliminary data.</text>
</comment>
<sequence length="88" mass="9855">METPVVKGCCLGFCTLPDIGQEVISSTTFSSSSELEEQLKTTTENIATLKRDKAVKDKSIKYLEELARKVVDKCQEFHSPPDEDETQE</sequence>